<feature type="transmembrane region" description="Helical" evidence="6">
    <location>
        <begin position="146"/>
        <end position="169"/>
    </location>
</feature>
<feature type="transmembrane region" description="Helical" evidence="6">
    <location>
        <begin position="80"/>
        <end position="102"/>
    </location>
</feature>
<protein>
    <submittedName>
        <fullName evidence="8">Major facilitator superfamily domain-containing protein</fullName>
    </submittedName>
</protein>
<gene>
    <name evidence="8" type="ORF">SYNPS1DRAFT_29145</name>
</gene>
<feature type="transmembrane region" description="Helical" evidence="6">
    <location>
        <begin position="52"/>
        <end position="68"/>
    </location>
</feature>
<keyword evidence="2 6" id="KW-0812">Transmembrane</keyword>
<proteinExistence type="predicted"/>
<evidence type="ECO:0000259" key="7">
    <source>
        <dbReference type="Pfam" id="PF23262"/>
    </source>
</evidence>
<dbReference type="SUPFAM" id="SSF103473">
    <property type="entry name" value="MFS general substrate transporter"/>
    <property type="match status" value="1"/>
</dbReference>
<evidence type="ECO:0000313" key="9">
    <source>
        <dbReference type="Proteomes" id="UP000278143"/>
    </source>
</evidence>
<dbReference type="Proteomes" id="UP000278143">
    <property type="component" value="Unassembled WGS sequence"/>
</dbReference>
<feature type="transmembrane region" description="Helical" evidence="6">
    <location>
        <begin position="12"/>
        <end position="32"/>
    </location>
</feature>
<comment type="subcellular location">
    <subcellularLocation>
        <location evidence="1">Membrane</location>
        <topology evidence="1">Multi-pass membrane protein</topology>
    </subcellularLocation>
</comment>
<feature type="transmembrane region" description="Helical" evidence="6">
    <location>
        <begin position="108"/>
        <end position="125"/>
    </location>
</feature>
<dbReference type="PANTHER" id="PTHR21576:SF158">
    <property type="entry name" value="RIBOSOMAL RNA-PROCESSING PROTEIN 12-LIKE CONSERVED DOMAIN-CONTAINING PROTEIN"/>
    <property type="match status" value="1"/>
</dbReference>
<dbReference type="Gene3D" id="1.20.1250.20">
    <property type="entry name" value="MFS general substrate transporter like domains"/>
    <property type="match status" value="2"/>
</dbReference>
<dbReference type="OrthoDB" id="410267at2759"/>
<dbReference type="Pfam" id="PF23262">
    <property type="entry name" value="NFD4_C"/>
    <property type="match status" value="1"/>
</dbReference>
<feature type="transmembrane region" description="Helical" evidence="6">
    <location>
        <begin position="419"/>
        <end position="439"/>
    </location>
</feature>
<reference evidence="9" key="1">
    <citation type="journal article" date="2018" name="Nat. Microbiol.">
        <title>Leveraging single-cell genomics to expand the fungal tree of life.</title>
        <authorList>
            <person name="Ahrendt S.R."/>
            <person name="Quandt C.A."/>
            <person name="Ciobanu D."/>
            <person name="Clum A."/>
            <person name="Salamov A."/>
            <person name="Andreopoulos B."/>
            <person name="Cheng J.F."/>
            <person name="Woyke T."/>
            <person name="Pelin A."/>
            <person name="Henrissat B."/>
            <person name="Reynolds N.K."/>
            <person name="Benny G.L."/>
            <person name="Smith M.E."/>
            <person name="James T.Y."/>
            <person name="Grigoriev I.V."/>
        </authorList>
    </citation>
    <scope>NUCLEOTIDE SEQUENCE [LARGE SCALE GENOMIC DNA]</scope>
    <source>
        <strain evidence="9">Benny S71-1</strain>
    </source>
</reference>
<dbReference type="AlphaFoldDB" id="A0A4V1J1H8"/>
<feature type="transmembrane region" description="Helical" evidence="6">
    <location>
        <begin position="333"/>
        <end position="351"/>
    </location>
</feature>
<dbReference type="EMBL" id="KZ989880">
    <property type="protein sequence ID" value="RKP25109.1"/>
    <property type="molecule type" value="Genomic_DNA"/>
</dbReference>
<feature type="region of interest" description="Disordered" evidence="5">
    <location>
        <begin position="231"/>
        <end position="251"/>
    </location>
</feature>
<feature type="transmembrane region" description="Helical" evidence="6">
    <location>
        <begin position="389"/>
        <end position="407"/>
    </location>
</feature>
<accession>A0A4V1J1H8</accession>
<feature type="compositionally biased region" description="Polar residues" evidence="5">
    <location>
        <begin position="231"/>
        <end position="250"/>
    </location>
</feature>
<keyword evidence="9" id="KW-1185">Reference proteome</keyword>
<evidence type="ECO:0000256" key="4">
    <source>
        <dbReference type="ARBA" id="ARBA00023136"/>
    </source>
</evidence>
<keyword evidence="4 6" id="KW-0472">Membrane</keyword>
<evidence type="ECO:0000313" key="8">
    <source>
        <dbReference type="EMBL" id="RKP25109.1"/>
    </source>
</evidence>
<dbReference type="InterPro" id="IPR056555">
    <property type="entry name" value="NFD4_C"/>
</dbReference>
<name>A0A4V1J1H8_9FUNG</name>
<feature type="transmembrane region" description="Helical" evidence="6">
    <location>
        <begin position="522"/>
        <end position="539"/>
    </location>
</feature>
<evidence type="ECO:0000256" key="2">
    <source>
        <dbReference type="ARBA" id="ARBA00022692"/>
    </source>
</evidence>
<sequence length="549" mass="59451">MLLRTLLDQPALIYSVLCALCCALISDVVYMYPVFGPSLSTRLGHTKLQSNIAAATGNVGLFLMEPIMGDVIDRNGPQGICLLGAGLFAASFSGLAALYGGYFTSHTYMLSILFLFLMGAAAAAVEEAAFSTIARNFPSRVRGTMLGLLYMFFCLSGFFYSWMSSRWFADTADDQSGTYRFLIAATILTSVTPLVTLPGLRWLPGADAILAEEAEEALLVGRRRRDSLQTISNDECATEQQAAGTSNSTPRLYEHCNDAASINSKPNYDENSSEKSPLLITYRGDYDDDYDDDDCCSMAKASDAARTDSAYSSSSYSSSPYSSLYSILHDVDFWLFWSAVCMAVGVDLMFVNNLGHVAEQLQQVISLYQGGLPATAGVDQTQLALNTSLMLNSIAGCVSGLVVGYASDWCRQRFSTDRMFFFTSAALLQTCCLLAMTQIDGIIPFYVVSALSGVSSGMVFTIITVIVSDYWGTEHCGRNVGLLGWAIALGSQLFGSIFGAIFDARQDRPNGCTGRMCYRDGFFVAAIGCALGVVLSVVIHRRRCRPSSI</sequence>
<evidence type="ECO:0000256" key="1">
    <source>
        <dbReference type="ARBA" id="ARBA00004141"/>
    </source>
</evidence>
<evidence type="ECO:0000256" key="3">
    <source>
        <dbReference type="ARBA" id="ARBA00022989"/>
    </source>
</evidence>
<keyword evidence="3 6" id="KW-1133">Transmembrane helix</keyword>
<evidence type="ECO:0000256" key="6">
    <source>
        <dbReference type="SAM" id="Phobius"/>
    </source>
</evidence>
<feature type="transmembrane region" description="Helical" evidence="6">
    <location>
        <begin position="480"/>
        <end position="502"/>
    </location>
</feature>
<feature type="domain" description="NFD4 C-terminal" evidence="7">
    <location>
        <begin position="327"/>
        <end position="543"/>
    </location>
</feature>
<evidence type="ECO:0000256" key="5">
    <source>
        <dbReference type="SAM" id="MobiDB-lite"/>
    </source>
</evidence>
<dbReference type="PANTHER" id="PTHR21576">
    <property type="entry name" value="UNCHARACTERIZED NODULIN-LIKE PROTEIN"/>
    <property type="match status" value="1"/>
</dbReference>
<dbReference type="GO" id="GO:0016020">
    <property type="term" value="C:membrane"/>
    <property type="evidence" value="ECO:0007669"/>
    <property type="project" value="UniProtKB-SubCell"/>
</dbReference>
<organism evidence="8 9">
    <name type="scientific">Syncephalis pseudoplumigaleata</name>
    <dbReference type="NCBI Taxonomy" id="1712513"/>
    <lineage>
        <taxon>Eukaryota</taxon>
        <taxon>Fungi</taxon>
        <taxon>Fungi incertae sedis</taxon>
        <taxon>Zoopagomycota</taxon>
        <taxon>Zoopagomycotina</taxon>
        <taxon>Zoopagomycetes</taxon>
        <taxon>Zoopagales</taxon>
        <taxon>Piptocephalidaceae</taxon>
        <taxon>Syncephalis</taxon>
    </lineage>
</organism>
<feature type="transmembrane region" description="Helical" evidence="6">
    <location>
        <begin position="445"/>
        <end position="468"/>
    </location>
</feature>
<dbReference type="InterPro" id="IPR036259">
    <property type="entry name" value="MFS_trans_sf"/>
</dbReference>
<feature type="transmembrane region" description="Helical" evidence="6">
    <location>
        <begin position="181"/>
        <end position="200"/>
    </location>
</feature>